<gene>
    <name evidence="7" type="ORF">F8388_021966</name>
</gene>
<evidence type="ECO:0000256" key="1">
    <source>
        <dbReference type="ARBA" id="ARBA00010701"/>
    </source>
</evidence>
<evidence type="ECO:0000256" key="4">
    <source>
        <dbReference type="ARBA" id="ARBA00023098"/>
    </source>
</evidence>
<dbReference type="InterPro" id="IPR033556">
    <property type="entry name" value="PLA"/>
</dbReference>
<dbReference type="EMBL" id="JAATIP010000125">
    <property type="protein sequence ID" value="KAF4369633.1"/>
    <property type="molecule type" value="Genomic_DNA"/>
</dbReference>
<feature type="domain" description="Fungal lipase-type" evidence="6">
    <location>
        <begin position="175"/>
        <end position="344"/>
    </location>
</feature>
<dbReference type="AlphaFoldDB" id="A0A7J6FG12"/>
<name>A0A7J6FG12_CANSA</name>
<dbReference type="SUPFAM" id="SSF53474">
    <property type="entry name" value="alpha/beta-Hydrolases"/>
    <property type="match status" value="1"/>
</dbReference>
<dbReference type="Pfam" id="PF01764">
    <property type="entry name" value="Lipase_3"/>
    <property type="match status" value="1"/>
</dbReference>
<dbReference type="Gene3D" id="3.40.50.1820">
    <property type="entry name" value="alpha/beta hydrolase"/>
    <property type="match status" value="1"/>
</dbReference>
<organism evidence="7 8">
    <name type="scientific">Cannabis sativa</name>
    <name type="common">Hemp</name>
    <name type="synonym">Marijuana</name>
    <dbReference type="NCBI Taxonomy" id="3483"/>
    <lineage>
        <taxon>Eukaryota</taxon>
        <taxon>Viridiplantae</taxon>
        <taxon>Streptophyta</taxon>
        <taxon>Embryophyta</taxon>
        <taxon>Tracheophyta</taxon>
        <taxon>Spermatophyta</taxon>
        <taxon>Magnoliopsida</taxon>
        <taxon>eudicotyledons</taxon>
        <taxon>Gunneridae</taxon>
        <taxon>Pentapetalae</taxon>
        <taxon>rosids</taxon>
        <taxon>fabids</taxon>
        <taxon>Rosales</taxon>
        <taxon>Cannabaceae</taxon>
        <taxon>Cannabis</taxon>
    </lineage>
</organism>
<keyword evidence="2 5" id="KW-0378">Hydrolase</keyword>
<proteinExistence type="inferred from homology"/>
<dbReference type="Proteomes" id="UP000525078">
    <property type="component" value="Unassembled WGS sequence"/>
</dbReference>
<evidence type="ECO:0000256" key="3">
    <source>
        <dbReference type="ARBA" id="ARBA00022963"/>
    </source>
</evidence>
<evidence type="ECO:0000256" key="2">
    <source>
        <dbReference type="ARBA" id="ARBA00022801"/>
    </source>
</evidence>
<comment type="function">
    <text evidence="5">Acylhydrolase that catalyzes the hydrolysis of phospholipids at the sn-1 position.</text>
</comment>
<evidence type="ECO:0000259" key="6">
    <source>
        <dbReference type="Pfam" id="PF01764"/>
    </source>
</evidence>
<keyword evidence="4 5" id="KW-0443">Lipid metabolism</keyword>
<dbReference type="GO" id="GO:0016042">
    <property type="term" value="P:lipid catabolic process"/>
    <property type="evidence" value="ECO:0007669"/>
    <property type="project" value="UniProtKB-UniRule"/>
</dbReference>
<protein>
    <recommendedName>
        <fullName evidence="5">Phospholipase A1</fullName>
        <ecNumber evidence="5">3.1.1.-</ecNumber>
    </recommendedName>
</protein>
<evidence type="ECO:0000256" key="5">
    <source>
        <dbReference type="RuleBase" id="RU367093"/>
    </source>
</evidence>
<keyword evidence="3 5" id="KW-0442">Lipid degradation</keyword>
<dbReference type="FunFam" id="3.40.50.1820:FF:000065">
    <property type="entry name" value="Phospholipase A1-II 3"/>
    <property type="match status" value="1"/>
</dbReference>
<sequence>MHSENTEATSIRTSLRGLVLPKCFGKKKKNTKNTSNNYNKMDNIASIWRQLSGQNNWKDLLDPLNIDLRQYIIHYGEMAQASYDAFDTEKASKFAGSSRFGRKNFFDKVGLVKGTPFNKYRVTKFFYATSHVDVPDAFLIRSLSREAWSKESNWMGYVAVATDEGKAALGRRDIVISWRGTVQTLEWINDFEFNLVSASKILGVHDGDPKVHQGWYSIYTSDDPRSKFNQISAREQVLSEIRRLIDLYKNEETSITITGHSLGAAIATLNAVDILANGYNKPTVISNHDHKWNTNTATCPVTVFVFASPRVGDNDFKKLFSSFNDLRALKIRNAADIVPNYPFIGYSDVGKELVIDTRKSKYLKSPGSISSWHNLEGHLHGVAGTQGSKNGFKLEINRDISLLNKSMDGLKEEYLVPISWRCEKNKGMVQQDDGSWMLMDHEDEDD</sequence>
<dbReference type="GO" id="GO:0005737">
    <property type="term" value="C:cytoplasm"/>
    <property type="evidence" value="ECO:0007669"/>
    <property type="project" value="UniProtKB-ARBA"/>
</dbReference>
<dbReference type="GO" id="GO:0008970">
    <property type="term" value="F:phospholipase A1 activity"/>
    <property type="evidence" value="ECO:0007669"/>
    <property type="project" value="UniProtKB-UniRule"/>
</dbReference>
<dbReference type="EC" id="3.1.1.-" evidence="5"/>
<comment type="similarity">
    <text evidence="1 5">Belongs to the AB hydrolase superfamily. Lipase family.</text>
</comment>
<dbReference type="CDD" id="cd00519">
    <property type="entry name" value="Lipase_3"/>
    <property type="match status" value="1"/>
</dbReference>
<comment type="caution">
    <text evidence="7">The sequence shown here is derived from an EMBL/GenBank/DDBJ whole genome shotgun (WGS) entry which is preliminary data.</text>
</comment>
<dbReference type="PANTHER" id="PTHR31828:SF1">
    <property type="entry name" value="PHOSPHOLIPASE A1-IIGAMMA"/>
    <property type="match status" value="1"/>
</dbReference>
<evidence type="ECO:0000313" key="8">
    <source>
        <dbReference type="Proteomes" id="UP000525078"/>
    </source>
</evidence>
<evidence type="ECO:0000313" key="7">
    <source>
        <dbReference type="EMBL" id="KAF4369633.1"/>
    </source>
</evidence>
<reference evidence="7 8" key="1">
    <citation type="journal article" date="2020" name="bioRxiv">
        <title>Sequence and annotation of 42 cannabis genomes reveals extensive copy number variation in cannabinoid synthesis and pathogen resistance genes.</title>
        <authorList>
            <person name="Mckernan K.J."/>
            <person name="Helbert Y."/>
            <person name="Kane L.T."/>
            <person name="Ebling H."/>
            <person name="Zhang L."/>
            <person name="Liu B."/>
            <person name="Eaton Z."/>
            <person name="Mclaughlin S."/>
            <person name="Kingan S."/>
            <person name="Baybayan P."/>
            <person name="Concepcion G."/>
            <person name="Jordan M."/>
            <person name="Riva A."/>
            <person name="Barbazuk W."/>
            <person name="Harkins T."/>
        </authorList>
    </citation>
    <scope>NUCLEOTIDE SEQUENCE [LARGE SCALE GENOMIC DNA]</scope>
    <source>
        <strain evidence="8">cv. Jamaican Lion 4</strain>
        <tissue evidence="7">Leaf</tissue>
    </source>
</reference>
<dbReference type="PANTHER" id="PTHR31828">
    <property type="entry name" value="PHOSPHOLIPASE A1-IIGAMMA"/>
    <property type="match status" value="1"/>
</dbReference>
<dbReference type="InterPro" id="IPR002921">
    <property type="entry name" value="Fungal_lipase-type"/>
</dbReference>
<dbReference type="InterPro" id="IPR029058">
    <property type="entry name" value="AB_hydrolase_fold"/>
</dbReference>
<accession>A0A7J6FG12</accession>